<evidence type="ECO:0000313" key="1">
    <source>
        <dbReference type="EMBL" id="QZE15811.1"/>
    </source>
</evidence>
<evidence type="ECO:0000313" key="2">
    <source>
        <dbReference type="Proteomes" id="UP000826212"/>
    </source>
</evidence>
<dbReference type="EMBL" id="CP081303">
    <property type="protein sequence ID" value="QZE15811.1"/>
    <property type="molecule type" value="Genomic_DNA"/>
</dbReference>
<accession>A0AC61NMP9</accession>
<organism evidence="1 2">
    <name type="scientific">Halosquirtibacter laminarini</name>
    <dbReference type="NCBI Taxonomy" id="3374600"/>
    <lineage>
        <taxon>Bacteria</taxon>
        <taxon>Pseudomonadati</taxon>
        <taxon>Bacteroidota</taxon>
        <taxon>Bacteroidia</taxon>
        <taxon>Marinilabiliales</taxon>
        <taxon>Prolixibacteraceae</taxon>
        <taxon>Halosquirtibacter</taxon>
    </lineage>
</organism>
<protein>
    <submittedName>
        <fullName evidence="1">Undecaprenyl/decaprenyl-phosphate alpha-N-acetylglucosaminyl 1-phosphate transferase</fullName>
    </submittedName>
</protein>
<keyword evidence="1" id="KW-0808">Transferase</keyword>
<name>A0AC61NMP9_9BACT</name>
<proteinExistence type="predicted"/>
<keyword evidence="2" id="KW-1185">Reference proteome</keyword>
<sequence>MKRLFDEPNGRSASRVVVPTLGGLAVYLGMIGATTTIVSWVSLPNMSLILGCMTIILFLGLKDDILVLSPSKKIMVQLFVATLLVVGGGFRLTSFHCFLGVEGLPFIASFIISTFACIVIINAFNIIDGIDGLASGLSICILTVLGIWFAINGVYEFSIYCFTMAGGLSSFFYFNIQSGKNKIFMGDTGSMLIGVFMFILIIEFNTLNNMPDSIPYPVDSSPIVSFGILSYPLYDVIRVFVIRTIQHKSPLKPDKNHIHHRLLALGFSHIKSTTIILAFNVFLIGSVFLLQSIGNEWLMLYIFTILGVASTIPSFIIHHKGLILKDDPYQQVMIPRLFSKEDKLFFTDRHAVMKPKRSIKQEVQSSDIS</sequence>
<gene>
    <name evidence="1" type="ORF">K4L44_08265</name>
</gene>
<dbReference type="Proteomes" id="UP000826212">
    <property type="component" value="Chromosome"/>
</dbReference>
<reference evidence="1" key="1">
    <citation type="submission" date="2021-08" db="EMBL/GenBank/DDBJ databases">
        <title>Novel anaerobic bacterium isolated from sea squirt in East Sea, Republic of Korea.</title>
        <authorList>
            <person name="Nguyen T.H."/>
            <person name="Li Z."/>
            <person name="Lee Y.-J."/>
            <person name="Ko J."/>
            <person name="Kim S.-G."/>
        </authorList>
    </citation>
    <scope>NUCLEOTIDE SEQUENCE</scope>
    <source>
        <strain evidence="1">KCTC 25031</strain>
    </source>
</reference>